<evidence type="ECO:0000256" key="2">
    <source>
        <dbReference type="PROSITE-ProRule" id="PRU00192"/>
    </source>
</evidence>
<protein>
    <recommendedName>
        <fullName evidence="4">SH3 domain-containing protein</fullName>
    </recommendedName>
</protein>
<evidence type="ECO:0000256" key="3">
    <source>
        <dbReference type="SAM" id="MobiDB-lite"/>
    </source>
</evidence>
<dbReference type="OrthoDB" id="3175255at2759"/>
<feature type="region of interest" description="Disordered" evidence="3">
    <location>
        <begin position="98"/>
        <end position="123"/>
    </location>
</feature>
<dbReference type="PROSITE" id="PS50002">
    <property type="entry name" value="SH3"/>
    <property type="match status" value="1"/>
</dbReference>
<dbReference type="EMBL" id="CAKKLH010000300">
    <property type="protein sequence ID" value="CAH0110182.1"/>
    <property type="molecule type" value="Genomic_DNA"/>
</dbReference>
<organism evidence="5 6">
    <name type="scientific">Daphnia galeata</name>
    <dbReference type="NCBI Taxonomy" id="27404"/>
    <lineage>
        <taxon>Eukaryota</taxon>
        <taxon>Metazoa</taxon>
        <taxon>Ecdysozoa</taxon>
        <taxon>Arthropoda</taxon>
        <taxon>Crustacea</taxon>
        <taxon>Branchiopoda</taxon>
        <taxon>Diplostraca</taxon>
        <taxon>Cladocera</taxon>
        <taxon>Anomopoda</taxon>
        <taxon>Daphniidae</taxon>
        <taxon>Daphnia</taxon>
    </lineage>
</organism>
<keyword evidence="6" id="KW-1185">Reference proteome</keyword>
<evidence type="ECO:0000256" key="1">
    <source>
        <dbReference type="ARBA" id="ARBA00022443"/>
    </source>
</evidence>
<reference evidence="5" key="1">
    <citation type="submission" date="2021-11" db="EMBL/GenBank/DDBJ databases">
        <authorList>
            <person name="Schell T."/>
        </authorList>
    </citation>
    <scope>NUCLEOTIDE SEQUENCE</scope>
    <source>
        <strain evidence="5">M5</strain>
    </source>
</reference>
<dbReference type="SMART" id="SM00326">
    <property type="entry name" value="SH3"/>
    <property type="match status" value="1"/>
</dbReference>
<accession>A0A8J2WMD3</accession>
<dbReference type="Proteomes" id="UP000789390">
    <property type="component" value="Unassembled WGS sequence"/>
</dbReference>
<gene>
    <name evidence="5" type="ORF">DGAL_LOCUS13683</name>
</gene>
<dbReference type="AlphaFoldDB" id="A0A8J2WMD3"/>
<keyword evidence="1 2" id="KW-0728">SH3 domain</keyword>
<feature type="domain" description="SH3" evidence="4">
    <location>
        <begin position="2"/>
        <end position="69"/>
    </location>
</feature>
<proteinExistence type="predicted"/>
<dbReference type="Gene3D" id="2.30.30.40">
    <property type="entry name" value="SH3 Domains"/>
    <property type="match status" value="1"/>
</dbReference>
<sequence length="160" mass="18013">MEGFKEYLVVYAYKNESDSQLDLTVNDIIEVPIGNSQLNVDVPGWIKGKNKRTGVEGYYPVPYLTPLDRKPDAQPSGINPRIQGSPVKSQMMNKLEDYNDSGYGGSPLPPAPSLPPRRWTGCQIQPPQPVTINSGQQQHRFVEVYFLTPILCSHCKYCYH</sequence>
<comment type="caution">
    <text evidence="5">The sequence shown here is derived from an EMBL/GenBank/DDBJ whole genome shotgun (WGS) entry which is preliminary data.</text>
</comment>
<evidence type="ECO:0000313" key="6">
    <source>
        <dbReference type="Proteomes" id="UP000789390"/>
    </source>
</evidence>
<name>A0A8J2WMD3_9CRUS</name>
<dbReference type="InterPro" id="IPR036028">
    <property type="entry name" value="SH3-like_dom_sf"/>
</dbReference>
<evidence type="ECO:0000313" key="5">
    <source>
        <dbReference type="EMBL" id="CAH0110182.1"/>
    </source>
</evidence>
<dbReference type="Pfam" id="PF00018">
    <property type="entry name" value="SH3_1"/>
    <property type="match status" value="1"/>
</dbReference>
<dbReference type="SUPFAM" id="SSF50044">
    <property type="entry name" value="SH3-domain"/>
    <property type="match status" value="1"/>
</dbReference>
<evidence type="ECO:0000259" key="4">
    <source>
        <dbReference type="PROSITE" id="PS50002"/>
    </source>
</evidence>
<dbReference type="InterPro" id="IPR001452">
    <property type="entry name" value="SH3_domain"/>
</dbReference>